<evidence type="ECO:0000259" key="1">
    <source>
        <dbReference type="Pfam" id="PF06201"/>
    </source>
</evidence>
<proteinExistence type="predicted"/>
<keyword evidence="3" id="KW-1185">Reference proteome</keyword>
<dbReference type="InterPro" id="IPR008979">
    <property type="entry name" value="Galactose-bd-like_sf"/>
</dbReference>
<sequence length="91" mass="10554">IKVNKFIKRTQVECLNQNLNQQEEHIQSIFKNDVTCLESNDGAELIISIPFKQAIDPHSKKLPIILSFDDAEAIRETQKLEFIQELTQLFL</sequence>
<protein>
    <submittedName>
        <fullName evidence="2">27913_t:CDS:1</fullName>
    </submittedName>
</protein>
<gene>
    <name evidence="2" type="ORF">GMARGA_LOCUS19611</name>
</gene>
<dbReference type="InterPro" id="IPR037047">
    <property type="entry name" value="PITH_dom_sf"/>
</dbReference>
<dbReference type="Gene3D" id="2.60.120.470">
    <property type="entry name" value="PITH domain"/>
    <property type="match status" value="1"/>
</dbReference>
<feature type="domain" description="PITH" evidence="1">
    <location>
        <begin position="3"/>
        <end position="59"/>
    </location>
</feature>
<dbReference type="Pfam" id="PF06201">
    <property type="entry name" value="PITH"/>
    <property type="match status" value="1"/>
</dbReference>
<comment type="caution">
    <text evidence="2">The sequence shown here is derived from an EMBL/GenBank/DDBJ whole genome shotgun (WGS) entry which is preliminary data.</text>
</comment>
<name>A0ABN7VK52_GIGMA</name>
<feature type="non-terminal residue" evidence="2">
    <location>
        <position position="1"/>
    </location>
</feature>
<evidence type="ECO:0000313" key="2">
    <source>
        <dbReference type="EMBL" id="CAG8780184.1"/>
    </source>
</evidence>
<accession>A0ABN7VK52</accession>
<evidence type="ECO:0000313" key="3">
    <source>
        <dbReference type="Proteomes" id="UP000789901"/>
    </source>
</evidence>
<dbReference type="InterPro" id="IPR010400">
    <property type="entry name" value="PITH_dom"/>
</dbReference>
<dbReference type="SUPFAM" id="SSF49785">
    <property type="entry name" value="Galactose-binding domain-like"/>
    <property type="match status" value="1"/>
</dbReference>
<dbReference type="Proteomes" id="UP000789901">
    <property type="component" value="Unassembled WGS sequence"/>
</dbReference>
<dbReference type="EMBL" id="CAJVQB010016495">
    <property type="protein sequence ID" value="CAG8780184.1"/>
    <property type="molecule type" value="Genomic_DNA"/>
</dbReference>
<organism evidence="2 3">
    <name type="scientific">Gigaspora margarita</name>
    <dbReference type="NCBI Taxonomy" id="4874"/>
    <lineage>
        <taxon>Eukaryota</taxon>
        <taxon>Fungi</taxon>
        <taxon>Fungi incertae sedis</taxon>
        <taxon>Mucoromycota</taxon>
        <taxon>Glomeromycotina</taxon>
        <taxon>Glomeromycetes</taxon>
        <taxon>Diversisporales</taxon>
        <taxon>Gigasporaceae</taxon>
        <taxon>Gigaspora</taxon>
    </lineage>
</organism>
<reference evidence="2 3" key="1">
    <citation type="submission" date="2021-06" db="EMBL/GenBank/DDBJ databases">
        <authorList>
            <person name="Kallberg Y."/>
            <person name="Tangrot J."/>
            <person name="Rosling A."/>
        </authorList>
    </citation>
    <scope>NUCLEOTIDE SEQUENCE [LARGE SCALE GENOMIC DNA]</scope>
    <source>
        <strain evidence="2 3">120-4 pot B 10/14</strain>
    </source>
</reference>